<reference evidence="1 2" key="1">
    <citation type="submission" date="2021-05" db="EMBL/GenBank/DDBJ databases">
        <title>Direct Submission.</title>
        <authorList>
            <person name="Li K."/>
            <person name="Gao J."/>
        </authorList>
    </citation>
    <scope>NUCLEOTIDE SEQUENCE [LARGE SCALE GENOMIC DNA]</scope>
    <source>
        <strain evidence="1 2">Mg02</strain>
    </source>
</reference>
<protein>
    <submittedName>
        <fullName evidence="1">Uncharacterized protein</fullName>
    </submittedName>
</protein>
<evidence type="ECO:0000313" key="2">
    <source>
        <dbReference type="Proteomes" id="UP000676079"/>
    </source>
</evidence>
<name>A0ABX8BH59_9ACTN</name>
<gene>
    <name evidence="1" type="ORF">KGD84_17700</name>
</gene>
<proteinExistence type="predicted"/>
<dbReference type="EMBL" id="CP074133">
    <property type="protein sequence ID" value="QUX20362.1"/>
    <property type="molecule type" value="Genomic_DNA"/>
</dbReference>
<evidence type="ECO:0000313" key="1">
    <source>
        <dbReference type="EMBL" id="QUX20362.1"/>
    </source>
</evidence>
<accession>A0ABX8BH59</accession>
<sequence length="95" mass="10476">MSDDEFLDLMDALWGVGGGDSLWAIALEDSDPEPAVIDPAMEARAARDIALAGDLLMPPPDFDSVWPEAHDLVLPDRDDYQPRPFPIDPDEEVGW</sequence>
<organism evidence="1 2">
    <name type="scientific">Nocardiopsis changdeensis</name>
    <dbReference type="NCBI Taxonomy" id="2831969"/>
    <lineage>
        <taxon>Bacteria</taxon>
        <taxon>Bacillati</taxon>
        <taxon>Actinomycetota</taxon>
        <taxon>Actinomycetes</taxon>
        <taxon>Streptosporangiales</taxon>
        <taxon>Nocardiopsidaceae</taxon>
        <taxon>Nocardiopsis</taxon>
    </lineage>
</organism>
<dbReference type="RefSeq" id="WP_220561557.1">
    <property type="nucleotide sequence ID" value="NZ_CP074133.1"/>
</dbReference>
<dbReference type="Proteomes" id="UP000676079">
    <property type="component" value="Chromosome"/>
</dbReference>
<keyword evidence="2" id="KW-1185">Reference proteome</keyword>